<keyword evidence="1" id="KW-1133">Transmembrane helix</keyword>
<sequence>MEVGVGAMSRRSRFSSYDRWLAVGLGLLAVVSPLYIDRRPSIEELEEEESSIHLGFWLPALLMILIFIIAGVLHLEQRCARFDPYWIHRVGGSSCGIFIILLLLAFVLKCKASLMFWES</sequence>
<organism evidence="2 3">
    <name type="scientific">Cucumis sativus</name>
    <name type="common">Cucumber</name>
    <dbReference type="NCBI Taxonomy" id="3659"/>
    <lineage>
        <taxon>Eukaryota</taxon>
        <taxon>Viridiplantae</taxon>
        <taxon>Streptophyta</taxon>
        <taxon>Embryophyta</taxon>
        <taxon>Tracheophyta</taxon>
        <taxon>Spermatophyta</taxon>
        <taxon>Magnoliopsida</taxon>
        <taxon>eudicotyledons</taxon>
        <taxon>Gunneridae</taxon>
        <taxon>Pentapetalae</taxon>
        <taxon>rosids</taxon>
        <taxon>fabids</taxon>
        <taxon>Cucurbitales</taxon>
        <taxon>Cucurbitaceae</taxon>
        <taxon>Benincaseae</taxon>
        <taxon>Cucumis</taxon>
    </lineage>
</organism>
<dbReference type="EMBL" id="CM002925">
    <property type="protein sequence ID" value="KGN55379.1"/>
    <property type="molecule type" value="Genomic_DNA"/>
</dbReference>
<keyword evidence="1" id="KW-0472">Membrane</keyword>
<dbReference type="AlphaFoldDB" id="A0A0A0L2W6"/>
<evidence type="ECO:0008006" key="4">
    <source>
        <dbReference type="Google" id="ProtNLM"/>
    </source>
</evidence>
<feature type="transmembrane region" description="Helical" evidence="1">
    <location>
        <begin position="20"/>
        <end position="36"/>
    </location>
</feature>
<evidence type="ECO:0000313" key="3">
    <source>
        <dbReference type="Proteomes" id="UP000029981"/>
    </source>
</evidence>
<dbReference type="Gramene" id="KGN55379">
    <property type="protein sequence ID" value="KGN55379"/>
    <property type="gene ID" value="Csa_4G648010"/>
</dbReference>
<protein>
    <recommendedName>
        <fullName evidence="4">Transmembrane protein</fullName>
    </recommendedName>
</protein>
<keyword evidence="3" id="KW-1185">Reference proteome</keyword>
<accession>A0A0A0L2W6</accession>
<evidence type="ECO:0000313" key="2">
    <source>
        <dbReference type="EMBL" id="KGN55379.1"/>
    </source>
</evidence>
<reference evidence="2 3" key="2">
    <citation type="journal article" date="2009" name="PLoS ONE">
        <title>An integrated genetic and cytogenetic map of the cucumber genome.</title>
        <authorList>
            <person name="Ren Y."/>
            <person name="Zhang Z."/>
            <person name="Liu J."/>
            <person name="Staub J.E."/>
            <person name="Han Y."/>
            <person name="Cheng Z."/>
            <person name="Li X."/>
            <person name="Lu J."/>
            <person name="Miao H."/>
            <person name="Kang H."/>
            <person name="Xie B."/>
            <person name="Gu X."/>
            <person name="Wang X."/>
            <person name="Du Y."/>
            <person name="Jin W."/>
            <person name="Huang S."/>
        </authorList>
    </citation>
    <scope>NUCLEOTIDE SEQUENCE [LARGE SCALE GENOMIC DNA]</scope>
    <source>
        <strain evidence="3">cv. 9930</strain>
    </source>
</reference>
<dbReference type="STRING" id="3659.A0A0A0L2W6"/>
<keyword evidence="1" id="KW-0812">Transmembrane</keyword>
<gene>
    <name evidence="2" type="ORF">Csa_4G648010</name>
</gene>
<dbReference type="PANTHER" id="PTHR35758">
    <property type="entry name" value="TRANSMEMBRANE PROTEIN"/>
    <property type="match status" value="1"/>
</dbReference>
<name>A0A0A0L2W6_CUCSA</name>
<evidence type="ECO:0000256" key="1">
    <source>
        <dbReference type="SAM" id="Phobius"/>
    </source>
</evidence>
<dbReference type="OrthoDB" id="1929320at2759"/>
<feature type="transmembrane region" description="Helical" evidence="1">
    <location>
        <begin position="87"/>
        <end position="108"/>
    </location>
</feature>
<dbReference type="KEGG" id="csv:105435317"/>
<dbReference type="Proteomes" id="UP000029981">
    <property type="component" value="Chromosome 4"/>
</dbReference>
<reference evidence="2 3" key="4">
    <citation type="journal article" date="2011" name="BMC Genomics">
        <title>RNA-Seq improves annotation of protein-coding genes in the cucumber genome.</title>
        <authorList>
            <person name="Li Z."/>
            <person name="Zhang Z."/>
            <person name="Yan P."/>
            <person name="Huang S."/>
            <person name="Fei Z."/>
            <person name="Lin K."/>
        </authorList>
    </citation>
    <scope>NUCLEOTIDE SEQUENCE [LARGE SCALE GENOMIC DNA]</scope>
    <source>
        <strain evidence="3">cv. 9930</strain>
    </source>
</reference>
<reference evidence="2 3" key="1">
    <citation type="journal article" date="2009" name="Nat. Genet.">
        <title>The genome of the cucumber, Cucumis sativus L.</title>
        <authorList>
            <person name="Huang S."/>
            <person name="Li R."/>
            <person name="Zhang Z."/>
            <person name="Li L."/>
            <person name="Gu X."/>
            <person name="Fan W."/>
            <person name="Lucas W.J."/>
            <person name="Wang X."/>
            <person name="Xie B."/>
            <person name="Ni P."/>
            <person name="Ren Y."/>
            <person name="Zhu H."/>
            <person name="Li J."/>
            <person name="Lin K."/>
            <person name="Jin W."/>
            <person name="Fei Z."/>
            <person name="Li G."/>
            <person name="Staub J."/>
            <person name="Kilian A."/>
            <person name="van der Vossen E.A."/>
            <person name="Wu Y."/>
            <person name="Guo J."/>
            <person name="He J."/>
            <person name="Jia Z."/>
            <person name="Ren Y."/>
            <person name="Tian G."/>
            <person name="Lu Y."/>
            <person name="Ruan J."/>
            <person name="Qian W."/>
            <person name="Wang M."/>
            <person name="Huang Q."/>
            <person name="Li B."/>
            <person name="Xuan Z."/>
            <person name="Cao J."/>
            <person name="Asan"/>
            <person name="Wu Z."/>
            <person name="Zhang J."/>
            <person name="Cai Q."/>
            <person name="Bai Y."/>
            <person name="Zhao B."/>
            <person name="Han Y."/>
            <person name="Li Y."/>
            <person name="Li X."/>
            <person name="Wang S."/>
            <person name="Shi Q."/>
            <person name="Liu S."/>
            <person name="Cho W.K."/>
            <person name="Kim J.Y."/>
            <person name="Xu Y."/>
            <person name="Heller-Uszynska K."/>
            <person name="Miao H."/>
            <person name="Cheng Z."/>
            <person name="Zhang S."/>
            <person name="Wu J."/>
            <person name="Yang Y."/>
            <person name="Kang H."/>
            <person name="Li M."/>
            <person name="Liang H."/>
            <person name="Ren X."/>
            <person name="Shi Z."/>
            <person name="Wen M."/>
            <person name="Jian M."/>
            <person name="Yang H."/>
            <person name="Zhang G."/>
            <person name="Yang Z."/>
            <person name="Chen R."/>
            <person name="Liu S."/>
            <person name="Li J."/>
            <person name="Ma L."/>
            <person name="Liu H."/>
            <person name="Zhou Y."/>
            <person name="Zhao J."/>
            <person name="Fang X."/>
            <person name="Li G."/>
            <person name="Fang L."/>
            <person name="Li Y."/>
            <person name="Liu D."/>
            <person name="Zheng H."/>
            <person name="Zhang Y."/>
            <person name="Qin N."/>
            <person name="Li Z."/>
            <person name="Yang G."/>
            <person name="Yang S."/>
            <person name="Bolund L."/>
            <person name="Kristiansen K."/>
            <person name="Zheng H."/>
            <person name="Li S."/>
            <person name="Zhang X."/>
            <person name="Yang H."/>
            <person name="Wang J."/>
            <person name="Sun R."/>
            <person name="Zhang B."/>
            <person name="Jiang S."/>
            <person name="Wang J."/>
            <person name="Du Y."/>
            <person name="Li S."/>
        </authorList>
    </citation>
    <scope>NUCLEOTIDE SEQUENCE [LARGE SCALE GENOMIC DNA]</scope>
    <source>
        <strain evidence="3">cv. 9930</strain>
    </source>
</reference>
<reference evidence="2 3" key="3">
    <citation type="journal article" date="2010" name="BMC Genomics">
        <title>Transcriptome sequencing and comparative analysis of cucumber flowers with different sex types.</title>
        <authorList>
            <person name="Guo S."/>
            <person name="Zheng Y."/>
            <person name="Joung J.G."/>
            <person name="Liu S."/>
            <person name="Zhang Z."/>
            <person name="Crasta O.R."/>
            <person name="Sobral B.W."/>
            <person name="Xu Y."/>
            <person name="Huang S."/>
            <person name="Fei Z."/>
        </authorList>
    </citation>
    <scope>NUCLEOTIDE SEQUENCE [LARGE SCALE GENOMIC DNA]</scope>
    <source>
        <strain evidence="3">cv. 9930</strain>
    </source>
</reference>
<dbReference type="OMA" id="PYWIHRL"/>
<proteinExistence type="predicted"/>
<dbReference type="PANTHER" id="PTHR35758:SF2">
    <property type="entry name" value="TRANSMEMBRANE PROTEIN"/>
    <property type="match status" value="1"/>
</dbReference>
<feature type="transmembrane region" description="Helical" evidence="1">
    <location>
        <begin position="56"/>
        <end position="75"/>
    </location>
</feature>